<dbReference type="Gene3D" id="3.40.50.300">
    <property type="entry name" value="P-loop containing nucleotide triphosphate hydrolases"/>
    <property type="match status" value="1"/>
</dbReference>
<reference evidence="4 5" key="1">
    <citation type="submission" date="2021-01" db="EMBL/GenBank/DDBJ databases">
        <title>Whole genome shotgun sequence of Asanoa siamensis NBRC 107932.</title>
        <authorList>
            <person name="Komaki H."/>
            <person name="Tamura T."/>
        </authorList>
    </citation>
    <scope>NUCLEOTIDE SEQUENCE [LARGE SCALE GENOMIC DNA]</scope>
    <source>
        <strain evidence="4 5">NBRC 107932</strain>
    </source>
</reference>
<organism evidence="4 5">
    <name type="scientific">Asanoa siamensis</name>
    <dbReference type="NCBI Taxonomy" id="926357"/>
    <lineage>
        <taxon>Bacteria</taxon>
        <taxon>Bacillati</taxon>
        <taxon>Actinomycetota</taxon>
        <taxon>Actinomycetes</taxon>
        <taxon>Micromonosporales</taxon>
        <taxon>Micromonosporaceae</taxon>
        <taxon>Asanoa</taxon>
    </lineage>
</organism>
<gene>
    <name evidence="4" type="ORF">Asi02nite_34760</name>
</gene>
<dbReference type="InterPro" id="IPR041664">
    <property type="entry name" value="AAA_16"/>
</dbReference>
<dbReference type="InterPro" id="IPR000792">
    <property type="entry name" value="Tscrpt_reg_LuxR_C"/>
</dbReference>
<evidence type="ECO:0000256" key="2">
    <source>
        <dbReference type="ARBA" id="ARBA00022840"/>
    </source>
</evidence>
<dbReference type="SMART" id="SM00421">
    <property type="entry name" value="HTH_LUXR"/>
    <property type="match status" value="1"/>
</dbReference>
<dbReference type="Gene3D" id="1.25.40.10">
    <property type="entry name" value="Tetratricopeptide repeat domain"/>
    <property type="match status" value="1"/>
</dbReference>
<dbReference type="PANTHER" id="PTHR16305:SF35">
    <property type="entry name" value="TRANSCRIPTIONAL ACTIVATOR DOMAIN"/>
    <property type="match status" value="1"/>
</dbReference>
<dbReference type="InterPro" id="IPR027417">
    <property type="entry name" value="P-loop_NTPase"/>
</dbReference>
<keyword evidence="1" id="KW-0547">Nucleotide-binding</keyword>
<dbReference type="SUPFAM" id="SSF52540">
    <property type="entry name" value="P-loop containing nucleoside triphosphate hydrolases"/>
    <property type="match status" value="1"/>
</dbReference>
<accession>A0ABQ4CSH5</accession>
<evidence type="ECO:0000256" key="1">
    <source>
        <dbReference type="ARBA" id="ARBA00022741"/>
    </source>
</evidence>
<dbReference type="PANTHER" id="PTHR16305">
    <property type="entry name" value="TESTICULAR SOLUBLE ADENYLYL CYCLASE"/>
    <property type="match status" value="1"/>
</dbReference>
<sequence length="988" mass="106476">MDETVCSPVFVGRGTELGELARAVDAANRGQPQAVIVRGEAGVGKTRLVQEVLRELPDRSVAAVGGCVEVAGDGLPFAPFSAALRVLWRLLPDEVRAASAGHEALLGRILPDLAPGAAPAGRADDDVARLFTLTARLLERLATNRLVVLVIEDLHWADPATRELLGYLLRARRSGRFLLLATLRSDDLHRRHPLRPLLAETDRLRAVRRVDLPRFNRVEVTKQVTAILGAQPEPPVLDEIYARSEGNAFFVEELARGLRDHRDMRLDDLRDLLLVRVEALPEHSQRIVRIAAESGTVVGFPLLLAVTGLAENELIEGLRSAVLAQILVTEPDGAGYRFRHALVREAVSDSLLPGEQALINRRYAEVMEADGTLVRAEERRGRLAQHWFAALDHEKALESSVLAANCAHDRYAYGEQLRMLERALLLWDRVAEPVRAGLPALTTPAGYPPAGYGPDHRGPDRTDLFATAAVAAAGSGDLDRALHHLRAALAAATGPLRAAWLWARRSQFVQTGNRGDGWEELRTARELGCDQPPSAVYADVLVRIALWGARHRPGPASQRAAEEAVRYAAAIGAEEQELHARIIRCWLAAEADHDGHSLATLYAVRDRSEQLGAPEIVGSANQTLVSTLEGMGRSAESLAAGDHAVELCRSLGLSDVEAWIQCNRSLSLFSLGRWAEADDALDEAAALAQGCKPHGIVAARRAIARLLRGDVGAAREQIGLAHAQLGVEDRQPQLFVAFTEVMMQVLAREGRLADARAEFRRADAAGLTAGPVRYALPMLCAAAGIEADAADEGADPDLEVLAAVRRAAARFAVAFPVWRAFDQLLRAELGRAEGADEAGSWAAAGAAFEPLDRPYELARALFGEGRARLRAGGDETAAQDRLARARRIAEGLGAHLLLADIAACSPESAAAPAEPPAVRDADFGLTPREFEVLALVARGRSNRQIAQELFISPKTTSTHVSNILAKLGASRRTEAASIALRRGLAAPE</sequence>
<dbReference type="PROSITE" id="PS50043">
    <property type="entry name" value="HTH_LUXR_2"/>
    <property type="match status" value="1"/>
</dbReference>
<dbReference type="SMART" id="SM00382">
    <property type="entry name" value="AAA"/>
    <property type="match status" value="1"/>
</dbReference>
<dbReference type="InterPro" id="IPR016032">
    <property type="entry name" value="Sig_transdc_resp-reg_C-effctor"/>
</dbReference>
<keyword evidence="5" id="KW-1185">Reference proteome</keyword>
<evidence type="ECO:0000313" key="5">
    <source>
        <dbReference type="Proteomes" id="UP000604117"/>
    </source>
</evidence>
<proteinExistence type="predicted"/>
<dbReference type="SUPFAM" id="SSF46894">
    <property type="entry name" value="C-terminal effector domain of the bipartite response regulators"/>
    <property type="match status" value="1"/>
</dbReference>
<dbReference type="RefSeq" id="WP_203714145.1">
    <property type="nucleotide sequence ID" value="NZ_BONE01000026.1"/>
</dbReference>
<name>A0ABQ4CSH5_9ACTN</name>
<dbReference type="Pfam" id="PF13191">
    <property type="entry name" value="AAA_16"/>
    <property type="match status" value="1"/>
</dbReference>
<dbReference type="Proteomes" id="UP000604117">
    <property type="component" value="Unassembled WGS sequence"/>
</dbReference>
<comment type="caution">
    <text evidence="4">The sequence shown here is derived from an EMBL/GenBank/DDBJ whole genome shotgun (WGS) entry which is preliminary data.</text>
</comment>
<dbReference type="Gene3D" id="1.10.10.10">
    <property type="entry name" value="Winged helix-like DNA-binding domain superfamily/Winged helix DNA-binding domain"/>
    <property type="match status" value="1"/>
</dbReference>
<dbReference type="CDD" id="cd06170">
    <property type="entry name" value="LuxR_C_like"/>
    <property type="match status" value="1"/>
</dbReference>
<keyword evidence="2" id="KW-0067">ATP-binding</keyword>
<dbReference type="SUPFAM" id="SSF48452">
    <property type="entry name" value="TPR-like"/>
    <property type="match status" value="1"/>
</dbReference>
<dbReference type="InterPro" id="IPR036388">
    <property type="entry name" value="WH-like_DNA-bd_sf"/>
</dbReference>
<dbReference type="InterPro" id="IPR011990">
    <property type="entry name" value="TPR-like_helical_dom_sf"/>
</dbReference>
<evidence type="ECO:0000259" key="3">
    <source>
        <dbReference type="PROSITE" id="PS50043"/>
    </source>
</evidence>
<dbReference type="EMBL" id="BONE01000026">
    <property type="protein sequence ID" value="GIF73958.1"/>
    <property type="molecule type" value="Genomic_DNA"/>
</dbReference>
<dbReference type="PRINTS" id="PR00038">
    <property type="entry name" value="HTHLUXR"/>
</dbReference>
<protein>
    <submittedName>
        <fullName evidence="4">Helix-turn-helix transcriptional regulator</fullName>
    </submittedName>
</protein>
<dbReference type="InterPro" id="IPR003593">
    <property type="entry name" value="AAA+_ATPase"/>
</dbReference>
<evidence type="ECO:0000313" key="4">
    <source>
        <dbReference type="EMBL" id="GIF73958.1"/>
    </source>
</evidence>
<feature type="domain" description="HTH luxR-type" evidence="3">
    <location>
        <begin position="918"/>
        <end position="983"/>
    </location>
</feature>
<dbReference type="Pfam" id="PF00196">
    <property type="entry name" value="GerE"/>
    <property type="match status" value="1"/>
</dbReference>